<protein>
    <submittedName>
        <fullName evidence="1">Uncharacterized protein</fullName>
    </submittedName>
</protein>
<dbReference type="AlphaFoldDB" id="A0A0X8HH81"/>
<proteinExistence type="predicted"/>
<dbReference type="PATRIC" id="fig|507626.3.peg.3556"/>
<dbReference type="KEGG" id="hco:LOKO_03556"/>
<evidence type="ECO:0000313" key="1">
    <source>
        <dbReference type="EMBL" id="AMD02596.1"/>
    </source>
</evidence>
<organism evidence="1 2">
    <name type="scientific">Halomonas chromatireducens</name>
    <dbReference type="NCBI Taxonomy" id="507626"/>
    <lineage>
        <taxon>Bacteria</taxon>
        <taxon>Pseudomonadati</taxon>
        <taxon>Pseudomonadota</taxon>
        <taxon>Gammaproteobacteria</taxon>
        <taxon>Oceanospirillales</taxon>
        <taxon>Halomonadaceae</taxon>
        <taxon>Halomonas</taxon>
    </lineage>
</organism>
<dbReference type="OrthoDB" id="6182044at2"/>
<dbReference type="RefSeq" id="WP_066451973.1">
    <property type="nucleotide sequence ID" value="NZ_CP014226.1"/>
</dbReference>
<reference evidence="1 2" key="2">
    <citation type="submission" date="2016-02" db="EMBL/GenBank/DDBJ databases">
        <authorList>
            <person name="Wen L."/>
            <person name="He K."/>
            <person name="Yang H."/>
        </authorList>
    </citation>
    <scope>NUCLEOTIDE SEQUENCE [LARGE SCALE GENOMIC DNA]</scope>
    <source>
        <strain evidence="1 2">AGD 8-3</strain>
    </source>
</reference>
<dbReference type="Proteomes" id="UP000063387">
    <property type="component" value="Chromosome"/>
</dbReference>
<sequence length="134" mass="14860">MAISRFADLLEEAKQQPEPQRLLFVFTRAELPDNPTVEQRQRFEQGEGGVLTPALCVDKSPEELSDMEALVAESRNTGIEWDIVFVAALSGSGQQPPSGEEAERHLQRMVESLKMGNIGSFLALDRQGEVVSFQ</sequence>
<accession>A0A0X8HH81</accession>
<dbReference type="EMBL" id="CP014226">
    <property type="protein sequence ID" value="AMD02596.1"/>
    <property type="molecule type" value="Genomic_DNA"/>
</dbReference>
<keyword evidence="2" id="KW-1185">Reference proteome</keyword>
<gene>
    <name evidence="1" type="ORF">LOKO_03556</name>
</gene>
<dbReference type="STRING" id="507626.LOKO_03556"/>
<reference evidence="1 2" key="1">
    <citation type="journal article" date="2016" name="Genome Announc.">
        <title>Draft Genome Sequence of 'Halomonas chromatireducens' Strain AGD 8-3, a Haloalkaliphilic Chromate- and Selenite-Reducing Gammaproteobacterium.</title>
        <authorList>
            <person name="Sharko F.S."/>
            <person name="Shapovalova A.A."/>
            <person name="Tsygankova S.V."/>
            <person name="Komova A.V."/>
            <person name="Boulygina E.S."/>
            <person name="Teslyuk A.B."/>
            <person name="Gotovtsev P.M."/>
            <person name="Namsaraev Z.B."/>
            <person name="Khijniak T.V."/>
            <person name="Nedoluzhko A.V."/>
            <person name="Vasilov R.G."/>
        </authorList>
    </citation>
    <scope>NUCLEOTIDE SEQUENCE [LARGE SCALE GENOMIC DNA]</scope>
    <source>
        <strain evidence="1 2">AGD 8-3</strain>
    </source>
</reference>
<evidence type="ECO:0000313" key="2">
    <source>
        <dbReference type="Proteomes" id="UP000063387"/>
    </source>
</evidence>
<name>A0A0X8HH81_9GAMM</name>